<protein>
    <submittedName>
        <fullName evidence="3">DNA processing protein</fullName>
    </submittedName>
</protein>
<dbReference type="InterPro" id="IPR003488">
    <property type="entry name" value="DprA"/>
</dbReference>
<dbReference type="EMBL" id="FOXX01000001">
    <property type="protein sequence ID" value="SFQ08672.1"/>
    <property type="molecule type" value="Genomic_DNA"/>
</dbReference>
<dbReference type="SUPFAM" id="SSF102405">
    <property type="entry name" value="MCP/YpsA-like"/>
    <property type="match status" value="1"/>
</dbReference>
<dbReference type="InterPro" id="IPR057666">
    <property type="entry name" value="DrpA_SLOG"/>
</dbReference>
<comment type="caution">
    <text evidence="3">The sequence shown here is derived from an EMBL/GenBank/DDBJ whole genome shotgun (WGS) entry which is preliminary data.</text>
</comment>
<reference evidence="3 4" key="1">
    <citation type="submission" date="2016-10" db="EMBL/GenBank/DDBJ databases">
        <authorList>
            <person name="Varghese N."/>
            <person name="Submissions S."/>
        </authorList>
    </citation>
    <scope>NUCLEOTIDE SEQUENCE [LARGE SCALE GENOMIC DNA]</scope>
    <source>
        <strain evidence="3 4">DSM 13796</strain>
    </source>
</reference>
<feature type="domain" description="Smf/DprA SLOG" evidence="2">
    <location>
        <begin position="77"/>
        <end position="285"/>
    </location>
</feature>
<dbReference type="Pfam" id="PF02481">
    <property type="entry name" value="DNA_processg_A"/>
    <property type="match status" value="1"/>
</dbReference>
<evidence type="ECO:0000313" key="4">
    <source>
        <dbReference type="Proteomes" id="UP000182762"/>
    </source>
</evidence>
<accession>A0A1I5VML0</accession>
<dbReference type="Proteomes" id="UP000182762">
    <property type="component" value="Unassembled WGS sequence"/>
</dbReference>
<evidence type="ECO:0000256" key="1">
    <source>
        <dbReference type="ARBA" id="ARBA00006525"/>
    </source>
</evidence>
<proteinExistence type="inferred from homology"/>
<dbReference type="RefSeq" id="WP_061801732.1">
    <property type="nucleotide sequence ID" value="NZ_FOXX01000001.1"/>
</dbReference>
<dbReference type="GeneID" id="93708956"/>
<comment type="similarity">
    <text evidence="1">Belongs to the DprA/Smf family.</text>
</comment>
<sequence>MREKLILLSHCRRVGWKSILKLLQYDSSLSFLREASPALLQTILQLPSSSTEIVYKDLQTIPIQDILKKYSAQNIRCITITDPEYPALLKNIYDPPWVLYAKGDHRLLNNKSVSIVGTRTPTSYGIKATKVLCKPLVEEGWTVVSGLAKGVDALAHKETILHGGKTVAVLGSGFYNIYPKENCYLASDIANNHLLLSEYNPFIKPHRAHFPLRNRIISGLSFGTIVIQAKERSGSFITADQALSQGREVFAVPGSIFEECSKGTNKLIQLGAKLVCNAKDVTSEIHFQVKNEQEV</sequence>
<gene>
    <name evidence="3" type="ORF">SAMN02745910_00178</name>
</gene>
<keyword evidence="4" id="KW-1185">Reference proteome</keyword>
<dbReference type="Gene3D" id="3.40.50.450">
    <property type="match status" value="1"/>
</dbReference>
<evidence type="ECO:0000313" key="3">
    <source>
        <dbReference type="EMBL" id="SFQ08672.1"/>
    </source>
</evidence>
<evidence type="ECO:0000259" key="2">
    <source>
        <dbReference type="Pfam" id="PF02481"/>
    </source>
</evidence>
<dbReference type="NCBIfam" id="TIGR00732">
    <property type="entry name" value="dprA"/>
    <property type="match status" value="1"/>
</dbReference>
<dbReference type="PANTHER" id="PTHR43022">
    <property type="entry name" value="PROTEIN SMF"/>
    <property type="match status" value="1"/>
</dbReference>
<organism evidence="3 4">
    <name type="scientific">Priestia endophytica DSM 13796</name>
    <dbReference type="NCBI Taxonomy" id="1121089"/>
    <lineage>
        <taxon>Bacteria</taxon>
        <taxon>Bacillati</taxon>
        <taxon>Bacillota</taxon>
        <taxon>Bacilli</taxon>
        <taxon>Bacillales</taxon>
        <taxon>Bacillaceae</taxon>
        <taxon>Priestia</taxon>
    </lineage>
</organism>
<dbReference type="PANTHER" id="PTHR43022:SF1">
    <property type="entry name" value="PROTEIN SMF"/>
    <property type="match status" value="1"/>
</dbReference>
<name>A0A1I5VML0_9BACI</name>